<name>M3G4C7_9LEPT</name>
<keyword evidence="4" id="KW-0503">Monooxygenase</keyword>
<dbReference type="GO" id="GO:0050660">
    <property type="term" value="F:flavin adenine dinucleotide binding"/>
    <property type="evidence" value="ECO:0007669"/>
    <property type="project" value="InterPro"/>
</dbReference>
<evidence type="ECO:0000313" key="5">
    <source>
        <dbReference type="Proteomes" id="UP000011770"/>
    </source>
</evidence>
<dbReference type="AlphaFoldDB" id="M3G4C7"/>
<reference evidence="4 5" key="1">
    <citation type="submission" date="2013-01" db="EMBL/GenBank/DDBJ databases">
        <authorList>
            <person name="Harkins D.M."/>
            <person name="Durkin A.S."/>
            <person name="Brinkac L.M."/>
            <person name="Haft D.H."/>
            <person name="Selengut J.D."/>
            <person name="Sanka R."/>
            <person name="DePew J."/>
            <person name="Purushe J."/>
            <person name="Tulsiani S.M."/>
            <person name="Graham G.C."/>
            <person name="Burns M.-A."/>
            <person name="Dohnt M.F."/>
            <person name="Smythe L.D."/>
            <person name="McKay D.B."/>
            <person name="Craig S.B."/>
            <person name="Vinetz J.M."/>
            <person name="Sutton G.G."/>
            <person name="Nierman W.C."/>
            <person name="Fouts D.E."/>
        </authorList>
    </citation>
    <scope>NUCLEOTIDE SEQUENCE [LARGE SCALE GENOMIC DNA]</scope>
    <source>
        <strain evidence="4 5">LT2116</strain>
    </source>
</reference>
<evidence type="ECO:0000313" key="4">
    <source>
        <dbReference type="EMBL" id="EMF80824.1"/>
    </source>
</evidence>
<dbReference type="GO" id="GO:0004499">
    <property type="term" value="F:N,N-dimethylaniline monooxygenase activity"/>
    <property type="evidence" value="ECO:0007669"/>
    <property type="project" value="InterPro"/>
</dbReference>
<dbReference type="InterPro" id="IPR036188">
    <property type="entry name" value="FAD/NAD-bd_sf"/>
</dbReference>
<dbReference type="InterPro" id="IPR020946">
    <property type="entry name" value="Flavin_mOase-like"/>
</dbReference>
<protein>
    <submittedName>
        <fullName evidence="4">Flavin-binding monooxygenase-like domain protein</fullName>
    </submittedName>
</protein>
<proteinExistence type="predicted"/>
<dbReference type="EMBL" id="AHOR02000046">
    <property type="protein sequence ID" value="EMF80824.1"/>
    <property type="molecule type" value="Genomic_DNA"/>
</dbReference>
<evidence type="ECO:0000256" key="3">
    <source>
        <dbReference type="ARBA" id="ARBA00023002"/>
    </source>
</evidence>
<dbReference type="Gene3D" id="3.50.50.60">
    <property type="entry name" value="FAD/NAD(P)-binding domain"/>
    <property type="match status" value="1"/>
</dbReference>
<keyword evidence="3" id="KW-0560">Oxidoreductase</keyword>
<dbReference type="Pfam" id="PF00743">
    <property type="entry name" value="FMO-like"/>
    <property type="match status" value="1"/>
</dbReference>
<gene>
    <name evidence="4" type="ORF">LEP1GSC188_3665</name>
</gene>
<evidence type="ECO:0000256" key="1">
    <source>
        <dbReference type="ARBA" id="ARBA00022630"/>
    </source>
</evidence>
<keyword evidence="2" id="KW-0274">FAD</keyword>
<evidence type="ECO:0000256" key="2">
    <source>
        <dbReference type="ARBA" id="ARBA00022827"/>
    </source>
</evidence>
<keyword evidence="1" id="KW-0285">Flavoprotein</keyword>
<organism evidence="4 5">
    <name type="scientific">Leptospira weilii serovar Topaz str. LT2116</name>
    <dbReference type="NCBI Taxonomy" id="1088540"/>
    <lineage>
        <taxon>Bacteria</taxon>
        <taxon>Pseudomonadati</taxon>
        <taxon>Spirochaetota</taxon>
        <taxon>Spirochaetia</taxon>
        <taxon>Leptospirales</taxon>
        <taxon>Leptospiraceae</taxon>
        <taxon>Leptospira</taxon>
    </lineage>
</organism>
<comment type="caution">
    <text evidence="4">The sequence shown here is derived from an EMBL/GenBank/DDBJ whole genome shotgun (WGS) entry which is preliminary data.</text>
</comment>
<sequence length="55" mass="6751">MKYNDYLMPPTYADYLMHQKISEYFINYVNHFGLRKHIYFKTPSFTLNIRKVELG</sequence>
<dbReference type="Proteomes" id="UP000011770">
    <property type="component" value="Unassembled WGS sequence"/>
</dbReference>
<accession>M3G4C7</accession>
<dbReference type="GO" id="GO:0050661">
    <property type="term" value="F:NADP binding"/>
    <property type="evidence" value="ECO:0007669"/>
    <property type="project" value="InterPro"/>
</dbReference>